<gene>
    <name evidence="3" type="ORF">IAA81_08390</name>
</gene>
<evidence type="ECO:0000256" key="1">
    <source>
        <dbReference type="ARBA" id="ARBA00023125"/>
    </source>
</evidence>
<feature type="domain" description="HTH cro/C1-type" evidence="2">
    <location>
        <begin position="12"/>
        <end position="66"/>
    </location>
</feature>
<reference evidence="3" key="1">
    <citation type="submission" date="2020-10" db="EMBL/GenBank/DDBJ databases">
        <authorList>
            <person name="Gilroy R."/>
        </authorList>
    </citation>
    <scope>NUCLEOTIDE SEQUENCE</scope>
    <source>
        <strain evidence="3">10532</strain>
    </source>
</reference>
<sequence>MKVYQKEFIQNLKKYRKENNLSQALLAEKCGVSTGTIGNIECGIASPSFELLIKMAEVLKTHPALLFADQSLFTKPDFKSPERKILEEIYDKIDSYLEEKKSNKT</sequence>
<dbReference type="PANTHER" id="PTHR46558:SF3">
    <property type="entry name" value="TRANSCRIPTIONAL REGULATOR"/>
    <property type="match status" value="1"/>
</dbReference>
<evidence type="ECO:0000259" key="2">
    <source>
        <dbReference type="PROSITE" id="PS50943"/>
    </source>
</evidence>
<dbReference type="CDD" id="cd00093">
    <property type="entry name" value="HTH_XRE"/>
    <property type="match status" value="1"/>
</dbReference>
<dbReference type="Gene3D" id="1.10.260.40">
    <property type="entry name" value="lambda repressor-like DNA-binding domains"/>
    <property type="match status" value="1"/>
</dbReference>
<dbReference type="PROSITE" id="PS50943">
    <property type="entry name" value="HTH_CROC1"/>
    <property type="match status" value="1"/>
</dbReference>
<evidence type="ECO:0000313" key="4">
    <source>
        <dbReference type="Proteomes" id="UP000823638"/>
    </source>
</evidence>
<evidence type="ECO:0000313" key="3">
    <source>
        <dbReference type="EMBL" id="MBO8458225.1"/>
    </source>
</evidence>
<dbReference type="EMBL" id="JADIMM010000095">
    <property type="protein sequence ID" value="MBO8458225.1"/>
    <property type="molecule type" value="Genomic_DNA"/>
</dbReference>
<dbReference type="SMART" id="SM00530">
    <property type="entry name" value="HTH_XRE"/>
    <property type="match status" value="1"/>
</dbReference>
<dbReference type="PANTHER" id="PTHR46558">
    <property type="entry name" value="TRACRIPTIONAL REGULATORY PROTEIN-RELATED-RELATED"/>
    <property type="match status" value="1"/>
</dbReference>
<dbReference type="SUPFAM" id="SSF47413">
    <property type="entry name" value="lambda repressor-like DNA-binding domains"/>
    <property type="match status" value="1"/>
</dbReference>
<dbReference type="InterPro" id="IPR001387">
    <property type="entry name" value="Cro/C1-type_HTH"/>
</dbReference>
<comment type="caution">
    <text evidence="3">The sequence shown here is derived from an EMBL/GenBank/DDBJ whole genome shotgun (WGS) entry which is preliminary data.</text>
</comment>
<organism evidence="3 4">
    <name type="scientific">Candidatus Gallitreponema excrementavium</name>
    <dbReference type="NCBI Taxonomy" id="2840840"/>
    <lineage>
        <taxon>Bacteria</taxon>
        <taxon>Pseudomonadati</taxon>
        <taxon>Spirochaetota</taxon>
        <taxon>Spirochaetia</taxon>
        <taxon>Spirochaetales</taxon>
        <taxon>Candidatus Gallitreponema</taxon>
    </lineage>
</organism>
<protein>
    <submittedName>
        <fullName evidence="3">Helix-turn-helix transcriptional regulator</fullName>
    </submittedName>
</protein>
<proteinExistence type="predicted"/>
<dbReference type="InterPro" id="IPR010982">
    <property type="entry name" value="Lambda_DNA-bd_dom_sf"/>
</dbReference>
<accession>A0A9D9N2X6</accession>
<dbReference type="Proteomes" id="UP000823638">
    <property type="component" value="Unassembled WGS sequence"/>
</dbReference>
<dbReference type="AlphaFoldDB" id="A0A9D9N2X6"/>
<name>A0A9D9N2X6_9SPIR</name>
<keyword evidence="1" id="KW-0238">DNA-binding</keyword>
<reference evidence="3" key="2">
    <citation type="journal article" date="2021" name="PeerJ">
        <title>Extensive microbial diversity within the chicken gut microbiome revealed by metagenomics and culture.</title>
        <authorList>
            <person name="Gilroy R."/>
            <person name="Ravi A."/>
            <person name="Getino M."/>
            <person name="Pursley I."/>
            <person name="Horton D.L."/>
            <person name="Alikhan N.F."/>
            <person name="Baker D."/>
            <person name="Gharbi K."/>
            <person name="Hall N."/>
            <person name="Watson M."/>
            <person name="Adriaenssens E.M."/>
            <person name="Foster-Nyarko E."/>
            <person name="Jarju S."/>
            <person name="Secka A."/>
            <person name="Antonio M."/>
            <person name="Oren A."/>
            <person name="Chaudhuri R.R."/>
            <person name="La Ragione R."/>
            <person name="Hildebrand F."/>
            <person name="Pallen M.J."/>
        </authorList>
    </citation>
    <scope>NUCLEOTIDE SEQUENCE</scope>
    <source>
        <strain evidence="3">10532</strain>
    </source>
</reference>
<dbReference type="GO" id="GO:0003677">
    <property type="term" value="F:DNA binding"/>
    <property type="evidence" value="ECO:0007669"/>
    <property type="project" value="UniProtKB-KW"/>
</dbReference>
<dbReference type="Pfam" id="PF01381">
    <property type="entry name" value="HTH_3"/>
    <property type="match status" value="1"/>
</dbReference>